<sequence length="76" mass="8545">MKKVVPLNLHQTVQVDDELEIKAYYAGHVLGAAMVQIKVGSESVVYTVLIPVFALGRAQELCILLETFWERMTLKV</sequence>
<dbReference type="GO" id="GO:0016180">
    <property type="term" value="P:snRNA processing"/>
    <property type="evidence" value="ECO:0007669"/>
    <property type="project" value="TreeGrafter"/>
</dbReference>
<dbReference type="Gene3D" id="3.40.50.10890">
    <property type="match status" value="1"/>
</dbReference>
<organism evidence="1 2">
    <name type="scientific">Dissostichus mawsoni</name>
    <name type="common">Antarctic cod</name>
    <dbReference type="NCBI Taxonomy" id="36200"/>
    <lineage>
        <taxon>Eukaryota</taxon>
        <taxon>Metazoa</taxon>
        <taxon>Chordata</taxon>
        <taxon>Craniata</taxon>
        <taxon>Vertebrata</taxon>
        <taxon>Euteleostomi</taxon>
        <taxon>Actinopterygii</taxon>
        <taxon>Neopterygii</taxon>
        <taxon>Teleostei</taxon>
        <taxon>Neoteleostei</taxon>
        <taxon>Acanthomorphata</taxon>
        <taxon>Eupercaria</taxon>
        <taxon>Perciformes</taxon>
        <taxon>Notothenioidei</taxon>
        <taxon>Nototheniidae</taxon>
        <taxon>Dissostichus</taxon>
    </lineage>
</organism>
<dbReference type="InterPro" id="IPR036866">
    <property type="entry name" value="RibonucZ/Hydroxyglut_hydro"/>
</dbReference>
<gene>
    <name evidence="1" type="ORF">F7725_001466</name>
</gene>
<proteinExistence type="predicted"/>
<dbReference type="Proteomes" id="UP000518266">
    <property type="component" value="Unassembled WGS sequence"/>
</dbReference>
<keyword evidence="2" id="KW-1185">Reference proteome</keyword>
<accession>A0A7J5ZJH0</accession>
<dbReference type="EMBL" id="JAAKFY010000002">
    <property type="protein sequence ID" value="KAF3861211.1"/>
    <property type="molecule type" value="Genomic_DNA"/>
</dbReference>
<protein>
    <submittedName>
        <fullName evidence="1">Uncharacterized protein</fullName>
    </submittedName>
</protein>
<dbReference type="GO" id="GO:0004521">
    <property type="term" value="F:RNA endonuclease activity"/>
    <property type="evidence" value="ECO:0007669"/>
    <property type="project" value="TreeGrafter"/>
</dbReference>
<reference evidence="1 2" key="1">
    <citation type="submission" date="2020-03" db="EMBL/GenBank/DDBJ databases">
        <title>Dissostichus mawsoni Genome sequencing and assembly.</title>
        <authorList>
            <person name="Park H."/>
        </authorList>
    </citation>
    <scope>NUCLEOTIDE SEQUENCE [LARGE SCALE GENOMIC DNA]</scope>
    <source>
        <strain evidence="1">DM0001</strain>
        <tissue evidence="1">Muscle</tissue>
    </source>
</reference>
<name>A0A7J5ZJH0_DISMA</name>
<dbReference type="OrthoDB" id="10249535at2759"/>
<dbReference type="GO" id="GO:0005634">
    <property type="term" value="C:nucleus"/>
    <property type="evidence" value="ECO:0007669"/>
    <property type="project" value="TreeGrafter"/>
</dbReference>
<evidence type="ECO:0000313" key="2">
    <source>
        <dbReference type="Proteomes" id="UP000518266"/>
    </source>
</evidence>
<dbReference type="PANTHER" id="PTHR11203:SF37">
    <property type="entry name" value="INTEGRATOR COMPLEX SUBUNIT 11"/>
    <property type="match status" value="1"/>
</dbReference>
<dbReference type="PANTHER" id="PTHR11203">
    <property type="entry name" value="CLEAVAGE AND POLYADENYLATION SPECIFICITY FACTOR FAMILY MEMBER"/>
    <property type="match status" value="1"/>
</dbReference>
<evidence type="ECO:0000313" key="1">
    <source>
        <dbReference type="EMBL" id="KAF3861211.1"/>
    </source>
</evidence>
<dbReference type="AlphaFoldDB" id="A0A7J5ZJH0"/>
<dbReference type="SUPFAM" id="SSF56281">
    <property type="entry name" value="Metallo-hydrolase/oxidoreductase"/>
    <property type="match status" value="1"/>
</dbReference>
<dbReference type="Gene3D" id="3.60.15.10">
    <property type="entry name" value="Ribonuclease Z/Hydroxyacylglutathione hydrolase-like"/>
    <property type="match status" value="1"/>
</dbReference>
<dbReference type="InterPro" id="IPR050698">
    <property type="entry name" value="MBL"/>
</dbReference>
<comment type="caution">
    <text evidence="1">The sequence shown here is derived from an EMBL/GenBank/DDBJ whole genome shotgun (WGS) entry which is preliminary data.</text>
</comment>